<name>A0AAV4XXG8_CAEEX</name>
<feature type="domain" description="Ubiquitin-like modifier-activating enzyme Atg7 N-terminal" evidence="1">
    <location>
        <begin position="6"/>
        <end position="131"/>
    </location>
</feature>
<reference evidence="2 3" key="1">
    <citation type="submission" date="2021-06" db="EMBL/GenBank/DDBJ databases">
        <title>Caerostris extrusa draft genome.</title>
        <authorList>
            <person name="Kono N."/>
            <person name="Arakawa K."/>
        </authorList>
    </citation>
    <scope>NUCLEOTIDE SEQUENCE [LARGE SCALE GENOMIC DNA]</scope>
</reference>
<protein>
    <submittedName>
        <fullName evidence="2">Ubiquitin-like modifier-activating enzyme ATG7</fullName>
    </submittedName>
</protein>
<dbReference type="Proteomes" id="UP001054945">
    <property type="component" value="Unassembled WGS sequence"/>
</dbReference>
<dbReference type="AlphaFoldDB" id="A0AAV4XXG8"/>
<dbReference type="Pfam" id="PF16420">
    <property type="entry name" value="ATG7_N"/>
    <property type="match status" value="1"/>
</dbReference>
<evidence type="ECO:0000313" key="3">
    <source>
        <dbReference type="Proteomes" id="UP001054945"/>
    </source>
</evidence>
<dbReference type="Gene3D" id="3.40.140.70">
    <property type="entry name" value="Ubiquitin-like modifier-activating enzyme ATG7 N-terminal domain"/>
    <property type="match status" value="1"/>
</dbReference>
<dbReference type="InterPro" id="IPR042522">
    <property type="entry name" value="Atg7_N_1"/>
</dbReference>
<organism evidence="2 3">
    <name type="scientific">Caerostris extrusa</name>
    <name type="common">Bark spider</name>
    <name type="synonym">Caerostris bankana</name>
    <dbReference type="NCBI Taxonomy" id="172846"/>
    <lineage>
        <taxon>Eukaryota</taxon>
        <taxon>Metazoa</taxon>
        <taxon>Ecdysozoa</taxon>
        <taxon>Arthropoda</taxon>
        <taxon>Chelicerata</taxon>
        <taxon>Arachnida</taxon>
        <taxon>Araneae</taxon>
        <taxon>Araneomorphae</taxon>
        <taxon>Entelegynae</taxon>
        <taxon>Araneoidea</taxon>
        <taxon>Araneidae</taxon>
        <taxon>Caerostris</taxon>
    </lineage>
</organism>
<proteinExistence type="predicted"/>
<gene>
    <name evidence="2" type="primary">Atg7</name>
    <name evidence="2" type="ORF">CEXT_67121</name>
</gene>
<accession>A0AAV4XXG8</accession>
<evidence type="ECO:0000313" key="2">
    <source>
        <dbReference type="EMBL" id="GIY99831.1"/>
    </source>
</evidence>
<sequence>MSDEVLQFVPFSSAIDTGFWYQLTKKKLDIFKLDDAAVKINGFYSTNSSLALPPICNIDYSAFDDDIQIPPGSVPLKGLLMNTNTVEDFKIRDKKALLQSVGQKIWEAITSGAALENPLLLQAFPALNYPDSIICKGSKKFCEYFTSDQISQFLESYDALLPSDKSLFLVFKDNEGCSVFDLKNIKL</sequence>
<dbReference type="EMBL" id="BPLR01001088">
    <property type="protein sequence ID" value="GIY99831.1"/>
    <property type="molecule type" value="Genomic_DNA"/>
</dbReference>
<comment type="caution">
    <text evidence="2">The sequence shown here is derived from an EMBL/GenBank/DDBJ whole genome shotgun (WGS) entry which is preliminary data.</text>
</comment>
<dbReference type="InterPro" id="IPR032197">
    <property type="entry name" value="Atg7_N"/>
</dbReference>
<keyword evidence="3" id="KW-1185">Reference proteome</keyword>
<evidence type="ECO:0000259" key="1">
    <source>
        <dbReference type="Pfam" id="PF16420"/>
    </source>
</evidence>